<comment type="caution">
    <text evidence="2">The sequence shown here is derived from an EMBL/GenBank/DDBJ whole genome shotgun (WGS) entry which is preliminary data.</text>
</comment>
<dbReference type="RefSeq" id="WP_354219921.1">
    <property type="nucleotide sequence ID" value="NZ_JBEPMX010000006.1"/>
</dbReference>
<name>A0ABV2KXD3_9BACI</name>
<evidence type="ECO:0000313" key="3">
    <source>
        <dbReference type="Proteomes" id="UP001549167"/>
    </source>
</evidence>
<reference evidence="2 3" key="1">
    <citation type="submission" date="2024-06" db="EMBL/GenBank/DDBJ databases">
        <title>Genomic Encyclopedia of Type Strains, Phase IV (KMG-IV): sequencing the most valuable type-strain genomes for metagenomic binning, comparative biology and taxonomic classification.</title>
        <authorList>
            <person name="Goeker M."/>
        </authorList>
    </citation>
    <scope>NUCLEOTIDE SEQUENCE [LARGE SCALE GENOMIC DNA]</scope>
    <source>
        <strain evidence="2 3">DSM 23520</strain>
    </source>
</reference>
<dbReference type="InterPro" id="IPR025874">
    <property type="entry name" value="DZR"/>
</dbReference>
<feature type="domain" description="DZANK-type" evidence="1">
    <location>
        <begin position="68"/>
        <end position="117"/>
    </location>
</feature>
<protein>
    <submittedName>
        <fullName evidence="2">OB-fold protein</fullName>
    </submittedName>
</protein>
<dbReference type="Pfam" id="PF12773">
    <property type="entry name" value="DZR"/>
    <property type="match status" value="1"/>
</dbReference>
<gene>
    <name evidence="2" type="ORF">ABID56_001435</name>
</gene>
<dbReference type="Proteomes" id="UP001549167">
    <property type="component" value="Unassembled WGS sequence"/>
</dbReference>
<sequence length="125" mass="14087">MTDQATEKARLQADKSTLLAELGASIYHQYRLGQLYSEELEDYAKRLQKIDDLLHRLREQDELHKTCTCGAVVGESDTYCHACGQTLSFLKQDHQDDACINCGTYLLVGATFCHVCGMRHEEVSS</sequence>
<accession>A0ABV2KXD3</accession>
<keyword evidence="3" id="KW-1185">Reference proteome</keyword>
<organism evidence="2 3">
    <name type="scientific">Alkalibacillus flavidus</name>
    <dbReference type="NCBI Taxonomy" id="546021"/>
    <lineage>
        <taxon>Bacteria</taxon>
        <taxon>Bacillati</taxon>
        <taxon>Bacillota</taxon>
        <taxon>Bacilli</taxon>
        <taxon>Bacillales</taxon>
        <taxon>Bacillaceae</taxon>
        <taxon>Alkalibacillus</taxon>
    </lineage>
</organism>
<evidence type="ECO:0000313" key="2">
    <source>
        <dbReference type="EMBL" id="MET3683340.1"/>
    </source>
</evidence>
<evidence type="ECO:0000259" key="1">
    <source>
        <dbReference type="Pfam" id="PF12773"/>
    </source>
</evidence>
<proteinExistence type="predicted"/>
<dbReference type="EMBL" id="JBEPMX010000006">
    <property type="protein sequence ID" value="MET3683340.1"/>
    <property type="molecule type" value="Genomic_DNA"/>
</dbReference>